<dbReference type="AlphaFoldDB" id="A0A9P4HLR7"/>
<gene>
    <name evidence="3" type="ORF">EK21DRAFT_51647</name>
</gene>
<name>A0A9P4HLR7_9PLEO</name>
<keyword evidence="4" id="KW-1185">Reference proteome</keyword>
<keyword evidence="2" id="KW-0472">Membrane</keyword>
<organism evidence="3 4">
    <name type="scientific">Setomelanomma holmii</name>
    <dbReference type="NCBI Taxonomy" id="210430"/>
    <lineage>
        <taxon>Eukaryota</taxon>
        <taxon>Fungi</taxon>
        <taxon>Dikarya</taxon>
        <taxon>Ascomycota</taxon>
        <taxon>Pezizomycotina</taxon>
        <taxon>Dothideomycetes</taxon>
        <taxon>Pleosporomycetidae</taxon>
        <taxon>Pleosporales</taxon>
        <taxon>Pleosporineae</taxon>
        <taxon>Phaeosphaeriaceae</taxon>
        <taxon>Setomelanomma</taxon>
    </lineage>
</organism>
<proteinExistence type="predicted"/>
<reference evidence="3" key="1">
    <citation type="journal article" date="2020" name="Stud. Mycol.">
        <title>101 Dothideomycetes genomes: a test case for predicting lifestyles and emergence of pathogens.</title>
        <authorList>
            <person name="Haridas S."/>
            <person name="Albert R."/>
            <person name="Binder M."/>
            <person name="Bloem J."/>
            <person name="Labutti K."/>
            <person name="Salamov A."/>
            <person name="Andreopoulos B."/>
            <person name="Baker S."/>
            <person name="Barry K."/>
            <person name="Bills G."/>
            <person name="Bluhm B."/>
            <person name="Cannon C."/>
            <person name="Castanera R."/>
            <person name="Culley D."/>
            <person name="Daum C."/>
            <person name="Ezra D."/>
            <person name="Gonzalez J."/>
            <person name="Henrissat B."/>
            <person name="Kuo A."/>
            <person name="Liang C."/>
            <person name="Lipzen A."/>
            <person name="Lutzoni F."/>
            <person name="Magnuson J."/>
            <person name="Mondo S."/>
            <person name="Nolan M."/>
            <person name="Ohm R."/>
            <person name="Pangilinan J."/>
            <person name="Park H.-J."/>
            <person name="Ramirez L."/>
            <person name="Alfaro M."/>
            <person name="Sun H."/>
            <person name="Tritt A."/>
            <person name="Yoshinaga Y."/>
            <person name="Zwiers L.-H."/>
            <person name="Turgeon B."/>
            <person name="Goodwin S."/>
            <person name="Spatafora J."/>
            <person name="Crous P."/>
            <person name="Grigoriev I."/>
        </authorList>
    </citation>
    <scope>NUCLEOTIDE SEQUENCE</scope>
    <source>
        <strain evidence="3">CBS 110217</strain>
    </source>
</reference>
<evidence type="ECO:0000256" key="2">
    <source>
        <dbReference type="SAM" id="Phobius"/>
    </source>
</evidence>
<evidence type="ECO:0000313" key="3">
    <source>
        <dbReference type="EMBL" id="KAF2036574.1"/>
    </source>
</evidence>
<dbReference type="EMBL" id="ML978154">
    <property type="protein sequence ID" value="KAF2036574.1"/>
    <property type="molecule type" value="Genomic_DNA"/>
</dbReference>
<evidence type="ECO:0000256" key="1">
    <source>
        <dbReference type="SAM" id="MobiDB-lite"/>
    </source>
</evidence>
<dbReference type="OrthoDB" id="190201at2759"/>
<feature type="transmembrane region" description="Helical" evidence="2">
    <location>
        <begin position="214"/>
        <end position="234"/>
    </location>
</feature>
<feature type="region of interest" description="Disordered" evidence="1">
    <location>
        <begin position="43"/>
        <end position="103"/>
    </location>
</feature>
<keyword evidence="2" id="KW-0812">Transmembrane</keyword>
<keyword evidence="2" id="KW-1133">Transmembrane helix</keyword>
<feature type="compositionally biased region" description="Polar residues" evidence="1">
    <location>
        <begin position="67"/>
        <end position="86"/>
    </location>
</feature>
<protein>
    <submittedName>
        <fullName evidence="3">Uncharacterized protein</fullName>
    </submittedName>
</protein>
<accession>A0A9P4HLR7</accession>
<comment type="caution">
    <text evidence="3">The sequence shown here is derived from an EMBL/GenBank/DDBJ whole genome shotgun (WGS) entry which is preliminary data.</text>
</comment>
<evidence type="ECO:0000313" key="4">
    <source>
        <dbReference type="Proteomes" id="UP000799777"/>
    </source>
</evidence>
<sequence>MDLSLHEGNESKRSSMLYQVLPAVVQSRIPSFRRSISTYRRRGLHSKSSSVIEMSRPSTPPPDYTSRPGSGYSTPNSQISNASDSVFDNDDASSDMASSTASAPPPAVLIYETITGIIWPRARHDSAWQLLRLAHAHATTQPPDDDAMATVIRTEYIYGTRLLLQALPNNLTPDEIRDLRAAVPPIILDAQAAQPLAVTGGQGVHVARQPSESLAWRAAAWLVFKLLVIIQVLLPYIGLFMRKVADFDNEHQISRRLVATSVNTADYLGRQGFRASQAVVLMHDGAVRDAVYNGAVYYAGQIAGGMQEGVQRALQS</sequence>
<dbReference type="Proteomes" id="UP000799777">
    <property type="component" value="Unassembled WGS sequence"/>
</dbReference>